<organism evidence="3 4">
    <name type="scientific">Pisolithus tinctorius Marx 270</name>
    <dbReference type="NCBI Taxonomy" id="870435"/>
    <lineage>
        <taxon>Eukaryota</taxon>
        <taxon>Fungi</taxon>
        <taxon>Dikarya</taxon>
        <taxon>Basidiomycota</taxon>
        <taxon>Agaricomycotina</taxon>
        <taxon>Agaricomycetes</taxon>
        <taxon>Agaricomycetidae</taxon>
        <taxon>Boletales</taxon>
        <taxon>Sclerodermatineae</taxon>
        <taxon>Pisolithaceae</taxon>
        <taxon>Pisolithus</taxon>
    </lineage>
</organism>
<dbReference type="HOGENOM" id="CLU_2400572_0_0_1"/>
<feature type="region of interest" description="Disordered" evidence="1">
    <location>
        <begin position="20"/>
        <end position="51"/>
    </location>
</feature>
<sequence>MSDAVEVSSCHRIKIARLRPVSPYSAKQPHPRHSFPSLPHKPPYPQMAPVTTTPLVPSSKVHVKLLMGRSDLLPRFPGEQWKQAIATMISGPT</sequence>
<reference evidence="4" key="2">
    <citation type="submission" date="2015-01" db="EMBL/GenBank/DDBJ databases">
        <title>Evolutionary Origins and Diversification of the Mycorrhizal Mutualists.</title>
        <authorList>
            <consortium name="DOE Joint Genome Institute"/>
            <consortium name="Mycorrhizal Genomics Consortium"/>
            <person name="Kohler A."/>
            <person name="Kuo A."/>
            <person name="Nagy L.G."/>
            <person name="Floudas D."/>
            <person name="Copeland A."/>
            <person name="Barry K.W."/>
            <person name="Cichocki N."/>
            <person name="Veneault-Fourrey C."/>
            <person name="LaButti K."/>
            <person name="Lindquist E.A."/>
            <person name="Lipzen A."/>
            <person name="Lundell T."/>
            <person name="Morin E."/>
            <person name="Murat C."/>
            <person name="Riley R."/>
            <person name="Ohm R."/>
            <person name="Sun H."/>
            <person name="Tunlid A."/>
            <person name="Henrissat B."/>
            <person name="Grigoriev I.V."/>
            <person name="Hibbett D.S."/>
            <person name="Martin F."/>
        </authorList>
    </citation>
    <scope>NUCLEOTIDE SEQUENCE [LARGE SCALE GENOMIC DNA]</scope>
    <source>
        <strain evidence="2 4">Marx 270</strain>
    </source>
</reference>
<dbReference type="EMBL" id="KN832102">
    <property type="protein sequence ID" value="KIN94339.1"/>
    <property type="molecule type" value="Genomic_DNA"/>
</dbReference>
<proteinExistence type="predicted"/>
<dbReference type="AlphaFoldDB" id="A0A0C3MZS4"/>
<evidence type="ECO:0000313" key="2">
    <source>
        <dbReference type="EMBL" id="KIN93160.1"/>
    </source>
</evidence>
<accession>A0A0C3MZS4</accession>
<reference evidence="3 4" key="1">
    <citation type="submission" date="2014-04" db="EMBL/GenBank/DDBJ databases">
        <authorList>
            <consortium name="DOE Joint Genome Institute"/>
            <person name="Kuo A."/>
            <person name="Kohler A."/>
            <person name="Costa M.D."/>
            <person name="Nagy L.G."/>
            <person name="Floudas D."/>
            <person name="Copeland A."/>
            <person name="Barry K.W."/>
            <person name="Cichocki N."/>
            <person name="Veneault-Fourrey C."/>
            <person name="LaButti K."/>
            <person name="Lindquist E.A."/>
            <person name="Lipzen A."/>
            <person name="Lundell T."/>
            <person name="Morin E."/>
            <person name="Murat C."/>
            <person name="Sun H."/>
            <person name="Tunlid A."/>
            <person name="Henrissat B."/>
            <person name="Grigoriev I.V."/>
            <person name="Hibbett D.S."/>
            <person name="Martin F."/>
            <person name="Nordberg H.P."/>
            <person name="Cantor M.N."/>
            <person name="Hua S.X."/>
        </authorList>
    </citation>
    <scope>NUCLEOTIDE SEQUENCE [LARGE SCALE GENOMIC DNA]</scope>
    <source>
        <strain evidence="3 4">Marx 270</strain>
    </source>
</reference>
<dbReference type="Proteomes" id="UP000054217">
    <property type="component" value="Unassembled WGS sequence"/>
</dbReference>
<reference evidence="3" key="3">
    <citation type="submission" date="2015-02" db="EMBL/GenBank/DDBJ databases">
        <title>Evolutionary Origins and Diversification of the Mycorrhizal Mutualists.</title>
        <authorList>
            <consortium name="DOE Joint Genome Institute"/>
            <consortium name="Mycorrhizal Genomics Consortium"/>
            <person name="Kohler A."/>
            <person name="Kuo A."/>
            <person name="Nagy L.G."/>
            <person name="Floudas D."/>
            <person name="Copeland A."/>
            <person name="Barry K.W."/>
            <person name="Cichocki N."/>
            <person name="Veneault-Fourrey C."/>
            <person name="LaButti K."/>
            <person name="Lindquist E.A."/>
            <person name="Lipzen A."/>
            <person name="Lundell T."/>
            <person name="Morin E."/>
            <person name="Murat C."/>
            <person name="Riley R."/>
            <person name="Ohm R."/>
            <person name="Sun H."/>
            <person name="Tunlid A."/>
            <person name="Henrissat B."/>
            <person name="Grigoriev I.V."/>
            <person name="Hibbett D.S."/>
            <person name="Martin F."/>
        </authorList>
    </citation>
    <scope>NUCLEOTIDE SEQUENCE</scope>
    <source>
        <strain evidence="3">Marx 270</strain>
    </source>
</reference>
<evidence type="ECO:0000313" key="4">
    <source>
        <dbReference type="Proteomes" id="UP000054217"/>
    </source>
</evidence>
<protein>
    <submittedName>
        <fullName evidence="3">Uncharacterized protein</fullName>
    </submittedName>
</protein>
<gene>
    <name evidence="3" type="ORF">M404DRAFT_1008403</name>
    <name evidence="2" type="ORF">M404DRAFT_1009159</name>
</gene>
<evidence type="ECO:0000313" key="3">
    <source>
        <dbReference type="EMBL" id="KIN94339.1"/>
    </source>
</evidence>
<name>A0A0C3MZS4_PISTI</name>
<keyword evidence="4" id="KW-1185">Reference proteome</keyword>
<evidence type="ECO:0000256" key="1">
    <source>
        <dbReference type="SAM" id="MobiDB-lite"/>
    </source>
</evidence>
<dbReference type="EMBL" id="KN832209">
    <property type="protein sequence ID" value="KIN93160.1"/>
    <property type="molecule type" value="Genomic_DNA"/>
</dbReference>